<evidence type="ECO:0000256" key="4">
    <source>
        <dbReference type="ARBA" id="ARBA00022825"/>
    </source>
</evidence>
<organism evidence="6 7">
    <name type="scientific">Trifolium subterraneum</name>
    <name type="common">Subterranean clover</name>
    <dbReference type="NCBI Taxonomy" id="3900"/>
    <lineage>
        <taxon>Eukaryota</taxon>
        <taxon>Viridiplantae</taxon>
        <taxon>Streptophyta</taxon>
        <taxon>Embryophyta</taxon>
        <taxon>Tracheophyta</taxon>
        <taxon>Spermatophyta</taxon>
        <taxon>Magnoliopsida</taxon>
        <taxon>eudicotyledons</taxon>
        <taxon>Gunneridae</taxon>
        <taxon>Pentapetalae</taxon>
        <taxon>rosids</taxon>
        <taxon>fabids</taxon>
        <taxon>Fabales</taxon>
        <taxon>Fabaceae</taxon>
        <taxon>Papilionoideae</taxon>
        <taxon>50 kb inversion clade</taxon>
        <taxon>NPAAA clade</taxon>
        <taxon>Hologalegina</taxon>
        <taxon>IRL clade</taxon>
        <taxon>Trifolieae</taxon>
        <taxon>Trifolium</taxon>
    </lineage>
</organism>
<evidence type="ECO:0000256" key="2">
    <source>
        <dbReference type="ARBA" id="ARBA00022670"/>
    </source>
</evidence>
<dbReference type="OrthoDB" id="1422946at2759"/>
<comment type="similarity">
    <text evidence="1">Belongs to the peptidase S49 family.</text>
</comment>
<evidence type="ECO:0000256" key="1">
    <source>
        <dbReference type="ARBA" id="ARBA00008683"/>
    </source>
</evidence>
<dbReference type="GO" id="GO:0006508">
    <property type="term" value="P:proteolysis"/>
    <property type="evidence" value="ECO:0007669"/>
    <property type="project" value="UniProtKB-KW"/>
</dbReference>
<keyword evidence="3" id="KW-0378">Hydrolase</keyword>
<dbReference type="Pfam" id="PF01343">
    <property type="entry name" value="Peptidase_S49"/>
    <property type="match status" value="1"/>
</dbReference>
<evidence type="ECO:0000313" key="6">
    <source>
        <dbReference type="EMBL" id="GAU18986.1"/>
    </source>
</evidence>
<dbReference type="PANTHER" id="PTHR33209:SF1">
    <property type="entry name" value="PEPTIDASE S49 DOMAIN-CONTAINING PROTEIN"/>
    <property type="match status" value="1"/>
</dbReference>
<sequence length="140" mass="15184">MEEVAQGRIWTGKDAVSHGLVDAIGGLSRAIAIAKLKANIPQDRQVTIVELSKPSPTLKKVLSSVANSLVGADQTHTELLQDLTLCDGVQAQMDEIMFQKLVGYPSANSTLMKDYLSSRGEGEDFLQGIITSRKKYINLP</sequence>
<dbReference type="Proteomes" id="UP000242715">
    <property type="component" value="Unassembled WGS sequence"/>
</dbReference>
<reference evidence="7" key="1">
    <citation type="journal article" date="2017" name="Front. Plant Sci.">
        <title>Climate Clever Clovers: New Paradigm to Reduce the Environmental Footprint of Ruminants by Breeding Low Methanogenic Forages Utilizing Haplotype Variation.</title>
        <authorList>
            <person name="Kaur P."/>
            <person name="Appels R."/>
            <person name="Bayer P.E."/>
            <person name="Keeble-Gagnere G."/>
            <person name="Wang J."/>
            <person name="Hirakawa H."/>
            <person name="Shirasawa K."/>
            <person name="Vercoe P."/>
            <person name="Stefanova K."/>
            <person name="Durmic Z."/>
            <person name="Nichols P."/>
            <person name="Revell C."/>
            <person name="Isobe S.N."/>
            <person name="Edwards D."/>
            <person name="Erskine W."/>
        </authorList>
    </citation>
    <scope>NUCLEOTIDE SEQUENCE [LARGE SCALE GENOMIC DNA]</scope>
    <source>
        <strain evidence="7">cv. Daliak</strain>
    </source>
</reference>
<proteinExistence type="inferred from homology"/>
<dbReference type="PANTHER" id="PTHR33209">
    <property type="entry name" value="PROTEASE 4"/>
    <property type="match status" value="1"/>
</dbReference>
<gene>
    <name evidence="6" type="ORF">TSUD_193240</name>
</gene>
<dbReference type="GO" id="GO:0008236">
    <property type="term" value="F:serine-type peptidase activity"/>
    <property type="evidence" value="ECO:0007669"/>
    <property type="project" value="UniProtKB-KW"/>
</dbReference>
<feature type="domain" description="Peptidase S49" evidence="5">
    <location>
        <begin position="2"/>
        <end position="39"/>
    </location>
</feature>
<accession>A0A2Z6LQP8</accession>
<dbReference type="EMBL" id="DF973192">
    <property type="protein sequence ID" value="GAU18986.1"/>
    <property type="molecule type" value="Genomic_DNA"/>
</dbReference>
<protein>
    <recommendedName>
        <fullName evidence="5">Peptidase S49 domain-containing protein</fullName>
    </recommendedName>
</protein>
<dbReference type="Gene3D" id="3.90.226.10">
    <property type="entry name" value="2-enoyl-CoA Hydratase, Chain A, domain 1"/>
    <property type="match status" value="1"/>
</dbReference>
<name>A0A2Z6LQP8_TRISU</name>
<keyword evidence="7" id="KW-1185">Reference proteome</keyword>
<keyword evidence="4" id="KW-0720">Serine protease</keyword>
<dbReference type="InterPro" id="IPR002142">
    <property type="entry name" value="Peptidase_S49"/>
</dbReference>
<dbReference type="AlphaFoldDB" id="A0A2Z6LQP8"/>
<keyword evidence="2" id="KW-0645">Protease</keyword>
<evidence type="ECO:0000313" key="7">
    <source>
        <dbReference type="Proteomes" id="UP000242715"/>
    </source>
</evidence>
<evidence type="ECO:0000259" key="5">
    <source>
        <dbReference type="Pfam" id="PF01343"/>
    </source>
</evidence>
<evidence type="ECO:0000256" key="3">
    <source>
        <dbReference type="ARBA" id="ARBA00022801"/>
    </source>
</evidence>